<feature type="region of interest" description="Disordered" evidence="1">
    <location>
        <begin position="64"/>
        <end position="94"/>
    </location>
</feature>
<name>A0A1N7RJD5_9BURK</name>
<proteinExistence type="predicted"/>
<organism evidence="2 3">
    <name type="scientific">Paraburkholderia piptadeniae</name>
    <dbReference type="NCBI Taxonomy" id="1701573"/>
    <lineage>
        <taxon>Bacteria</taxon>
        <taxon>Pseudomonadati</taxon>
        <taxon>Pseudomonadota</taxon>
        <taxon>Betaproteobacteria</taxon>
        <taxon>Burkholderiales</taxon>
        <taxon>Burkholderiaceae</taxon>
        <taxon>Paraburkholderia</taxon>
    </lineage>
</organism>
<protein>
    <submittedName>
        <fullName evidence="2">Uncharacterized protein</fullName>
    </submittedName>
</protein>
<gene>
    <name evidence="2" type="ORF">BN2476_20083</name>
</gene>
<sequence>MDNSCRITAPSEQEAHLEFSYDQGNPAEVAQDSGNFIKIRVNIFEGGMANSRLFLLPKQFAALRRKRPKSMNSESTPSAAPTRSKASSRGRART</sequence>
<accession>A0A1N7RJD5</accession>
<feature type="compositionally biased region" description="Polar residues" evidence="1">
    <location>
        <begin position="70"/>
        <end position="85"/>
    </location>
</feature>
<evidence type="ECO:0000256" key="1">
    <source>
        <dbReference type="SAM" id="MobiDB-lite"/>
    </source>
</evidence>
<evidence type="ECO:0000313" key="3">
    <source>
        <dbReference type="Proteomes" id="UP000195569"/>
    </source>
</evidence>
<comment type="caution">
    <text evidence="2">The sequence shown here is derived from an EMBL/GenBank/DDBJ whole genome shotgun (WGS) entry which is preliminary data.</text>
</comment>
<dbReference type="EMBL" id="CYGY02000002">
    <property type="protein sequence ID" value="SIT35223.1"/>
    <property type="molecule type" value="Genomic_DNA"/>
</dbReference>
<dbReference type="AlphaFoldDB" id="A0A1N7RJD5"/>
<reference evidence="2" key="1">
    <citation type="submission" date="2016-12" db="EMBL/GenBank/DDBJ databases">
        <authorList>
            <person name="Moulin L."/>
        </authorList>
    </citation>
    <scope>NUCLEOTIDE SEQUENCE [LARGE SCALE GENOMIC DNA]</scope>
    <source>
        <strain evidence="2">STM 7183</strain>
    </source>
</reference>
<keyword evidence="3" id="KW-1185">Reference proteome</keyword>
<evidence type="ECO:0000313" key="2">
    <source>
        <dbReference type="EMBL" id="SIT35223.1"/>
    </source>
</evidence>
<dbReference type="Proteomes" id="UP000195569">
    <property type="component" value="Unassembled WGS sequence"/>
</dbReference>